<dbReference type="EC" id="1.2.1.4" evidence="4"/>
<dbReference type="Gene3D" id="3.40.309.10">
    <property type="entry name" value="Aldehyde Dehydrogenase, Chain A, domain 2"/>
    <property type="match status" value="1"/>
</dbReference>
<dbReference type="EMBL" id="QASA01000001">
    <property type="protein sequence ID" value="RDC64469.1"/>
    <property type="molecule type" value="Genomic_DNA"/>
</dbReference>
<dbReference type="InterPro" id="IPR016161">
    <property type="entry name" value="Ald_DH/histidinol_DH"/>
</dbReference>
<dbReference type="PANTHER" id="PTHR43353:SF3">
    <property type="entry name" value="ALDEHYDE DEHYDROGENASE-RELATED"/>
    <property type="match status" value="1"/>
</dbReference>
<organism evidence="4 5">
    <name type="scientific">Adhaeribacter pallidiroseus</name>
    <dbReference type="NCBI Taxonomy" id="2072847"/>
    <lineage>
        <taxon>Bacteria</taxon>
        <taxon>Pseudomonadati</taxon>
        <taxon>Bacteroidota</taxon>
        <taxon>Cytophagia</taxon>
        <taxon>Cytophagales</taxon>
        <taxon>Hymenobacteraceae</taxon>
        <taxon>Adhaeribacter</taxon>
    </lineage>
</organism>
<reference evidence="4 5" key="1">
    <citation type="submission" date="2018-04" db="EMBL/GenBank/DDBJ databases">
        <title>Adhaeribacter sp. HMF7616 genome sequencing and assembly.</title>
        <authorList>
            <person name="Kang H."/>
            <person name="Kang J."/>
            <person name="Cha I."/>
            <person name="Kim H."/>
            <person name="Joh K."/>
        </authorList>
    </citation>
    <scope>NUCLEOTIDE SEQUENCE [LARGE SCALE GENOMIC DNA]</scope>
    <source>
        <strain evidence="4 5">HMF7616</strain>
    </source>
</reference>
<dbReference type="Proteomes" id="UP000253919">
    <property type="component" value="Unassembled WGS sequence"/>
</dbReference>
<dbReference type="InterPro" id="IPR050740">
    <property type="entry name" value="Aldehyde_DH_Superfamily"/>
</dbReference>
<evidence type="ECO:0000313" key="4">
    <source>
        <dbReference type="EMBL" id="RDC64469.1"/>
    </source>
</evidence>
<proteinExistence type="predicted"/>
<dbReference type="AlphaFoldDB" id="A0A369QNN7"/>
<gene>
    <name evidence="4" type="primary">aldH</name>
    <name evidence="4" type="ORF">AHMF7616_03083</name>
</gene>
<feature type="domain" description="Aldehyde dehydrogenase" evidence="3">
    <location>
        <begin position="14"/>
        <end position="455"/>
    </location>
</feature>
<dbReference type="RefSeq" id="WP_233507577.1">
    <property type="nucleotide sequence ID" value="NZ_QASA01000001.1"/>
</dbReference>
<name>A0A369QNN7_9BACT</name>
<dbReference type="Gene3D" id="3.40.605.10">
    <property type="entry name" value="Aldehyde Dehydrogenase, Chain A, domain 1"/>
    <property type="match status" value="1"/>
</dbReference>
<dbReference type="CDD" id="cd07129">
    <property type="entry name" value="ALDH_KGSADH"/>
    <property type="match status" value="1"/>
</dbReference>
<keyword evidence="1 4" id="KW-0560">Oxidoreductase</keyword>
<evidence type="ECO:0000313" key="5">
    <source>
        <dbReference type="Proteomes" id="UP000253919"/>
    </source>
</evidence>
<dbReference type="InterPro" id="IPR016162">
    <property type="entry name" value="Ald_DH_N"/>
</dbReference>
<protein>
    <submittedName>
        <fullName evidence="4">Aldehyde dehydrogenase (NADP(+))</fullName>
        <ecNumber evidence="4">1.2.1.4</ecNumber>
    </submittedName>
</protein>
<evidence type="ECO:0000259" key="3">
    <source>
        <dbReference type="Pfam" id="PF00171"/>
    </source>
</evidence>
<dbReference type="InterPro" id="IPR015590">
    <property type="entry name" value="Aldehyde_DH_dom"/>
</dbReference>
<dbReference type="SUPFAM" id="SSF53720">
    <property type="entry name" value="ALDH-like"/>
    <property type="match status" value="1"/>
</dbReference>
<dbReference type="InterPro" id="IPR016163">
    <property type="entry name" value="Ald_DH_C"/>
</dbReference>
<dbReference type="InterPro" id="IPR044151">
    <property type="entry name" value="ALDH_KGSADH"/>
</dbReference>
<sequence length="524" mass="55222">MTNNDKMTEATAKPKTFRGFNPAKGEYLPQEFTESTPEEVAAAVEKAEKGFTIYRKKSGAERADFLQKIGEEIIALGDTLLTLVQEESGLPAARLQGERGRTVGQLNLFAALLREGSWVDATIDKAIPDRQPLPKSDIRRMNIALGPVGIFGASNFPLAFSVAGGDTASALAAGCTVVVKGHPAHPGTSQLIADAIIRAAQATNMPEGVFALVHGESTAVGMALVEHPLIKAIGFTGSYRGGKALFDAANRRPEPIPVYAEMGSTNPVFILPGALQERADNLAQGVAASVTLGVGQFCTNPGLVVAQQSAEAEQFVTKTTEAFSSLAAGTMLTPNIKKAFDAGIARLTETAGISVLAKGIVNSSVCGGTPHFLQTDAATFLANPEIGEEVFGPSTVYISASSKTELMDIAHGLHGHLTATLQATPADLEEYADLIYILERKVGRLLINGFPTGVEVCASMVHGGPFPATTDSRTTSVGTAAIYRFSRPVCYQDFPDQVLPAELKNSNPLGIWRNVNGQQTQAAV</sequence>
<accession>A0A369QNN7</accession>
<dbReference type="PANTHER" id="PTHR43353">
    <property type="entry name" value="SUCCINATE-SEMIALDEHYDE DEHYDROGENASE, MITOCHONDRIAL"/>
    <property type="match status" value="1"/>
</dbReference>
<dbReference type="Pfam" id="PF00171">
    <property type="entry name" value="Aldedh"/>
    <property type="match status" value="1"/>
</dbReference>
<dbReference type="GO" id="GO:0033721">
    <property type="term" value="F:aldehyde dehydrogenase (NADP+) activity"/>
    <property type="evidence" value="ECO:0007669"/>
    <property type="project" value="UniProtKB-EC"/>
</dbReference>
<evidence type="ECO:0000256" key="2">
    <source>
        <dbReference type="SAM" id="MobiDB-lite"/>
    </source>
</evidence>
<feature type="region of interest" description="Disordered" evidence="2">
    <location>
        <begin position="1"/>
        <end position="24"/>
    </location>
</feature>
<comment type="caution">
    <text evidence="4">The sequence shown here is derived from an EMBL/GenBank/DDBJ whole genome shotgun (WGS) entry which is preliminary data.</text>
</comment>
<keyword evidence="5" id="KW-1185">Reference proteome</keyword>
<evidence type="ECO:0000256" key="1">
    <source>
        <dbReference type="ARBA" id="ARBA00023002"/>
    </source>
</evidence>